<keyword evidence="4" id="KW-1133">Transmembrane helix</keyword>
<feature type="transmembrane region" description="Helical" evidence="4">
    <location>
        <begin position="12"/>
        <end position="32"/>
    </location>
</feature>
<dbReference type="Gene3D" id="3.30.450.20">
    <property type="entry name" value="PAS domain"/>
    <property type="match status" value="1"/>
</dbReference>
<keyword evidence="7" id="KW-0547">Nucleotide-binding</keyword>
<dbReference type="SMART" id="SM00388">
    <property type="entry name" value="HisKA"/>
    <property type="match status" value="1"/>
</dbReference>
<sequence>MMPRVADLCRWGLIAAVLTSLAAGAYLGHALLRQSQLIEHTYRQGSWGAVQMDSEALKLALALERFRRERTDDTAQALGLQREIYVSRVLFLRDSAEASQIRDLPELDAALSSLVGTMGMIDKSVDHVIAGDRSVEDPLVSLIAAQRFKTRDLTQFLLLKDSTLLNRARMTELFEQMIGSVLLLLLSGGALVVLAIRQAGAAKASECAAMTAREETVRQRERLESALDTAADPFVVSDRDGRVVFANQAYRALLAPCTVSADPGASLGALLQAEAGMLDGADPAAASLRADFATRVTEPGHSFLARLADGRTFLYRAHRTPEGGLVLMRTDLSERTRLERERSEFRDQFHHAMKMEAVGRLAGGVAHDFNNVLTAILTFAEMLQADLADRPQQQRMATKIVGAAKRAAGLVTQIMSFSRKGKSDQVEVDISGIARETLGLLRATTPQTLLTSFVGSDGALVRADPGNISQIIMNLCVNSRDAIGMRPGAIEIEVKSPAFDRAAERLGARHMPPADGAPLNVMTTGDGRTHFVHVGTIAPDRPCVCISVKDNGGGIPRTVLEHMFEPFYTTKGVGKGSGLGLAAVHGIVLGLEGTISVETTEGFGTIFRIYLPMLAVAKAA</sequence>
<dbReference type="InterPro" id="IPR036097">
    <property type="entry name" value="HisK_dim/P_sf"/>
</dbReference>
<comment type="caution">
    <text evidence="7">The sequence shown here is derived from an EMBL/GenBank/DDBJ whole genome shotgun (WGS) entry which is preliminary data.</text>
</comment>
<evidence type="ECO:0000256" key="4">
    <source>
        <dbReference type="SAM" id="Phobius"/>
    </source>
</evidence>
<evidence type="ECO:0000256" key="2">
    <source>
        <dbReference type="ARBA" id="ARBA00012438"/>
    </source>
</evidence>
<keyword evidence="4" id="KW-0812">Transmembrane</keyword>
<protein>
    <recommendedName>
        <fullName evidence="2">histidine kinase</fullName>
        <ecNumber evidence="2">2.7.13.3</ecNumber>
    </recommendedName>
</protein>
<dbReference type="SMART" id="SM00387">
    <property type="entry name" value="HATPase_c"/>
    <property type="match status" value="1"/>
</dbReference>
<dbReference type="EC" id="2.7.13.3" evidence="2"/>
<dbReference type="InterPro" id="IPR003594">
    <property type="entry name" value="HATPase_dom"/>
</dbReference>
<evidence type="ECO:0000313" key="7">
    <source>
        <dbReference type="EMBL" id="MDQ7248528.1"/>
    </source>
</evidence>
<dbReference type="InterPro" id="IPR036890">
    <property type="entry name" value="HATPase_C_sf"/>
</dbReference>
<keyword evidence="7" id="KW-0067">ATP-binding</keyword>
<evidence type="ECO:0000256" key="1">
    <source>
        <dbReference type="ARBA" id="ARBA00000085"/>
    </source>
</evidence>
<dbReference type="SUPFAM" id="SSF55874">
    <property type="entry name" value="ATPase domain of HSP90 chaperone/DNA topoisomerase II/histidine kinase"/>
    <property type="match status" value="1"/>
</dbReference>
<dbReference type="CDD" id="cd00082">
    <property type="entry name" value="HisKA"/>
    <property type="match status" value="1"/>
</dbReference>
<evidence type="ECO:0000313" key="8">
    <source>
        <dbReference type="Proteomes" id="UP001230156"/>
    </source>
</evidence>
<dbReference type="PROSITE" id="PS50112">
    <property type="entry name" value="PAS"/>
    <property type="match status" value="1"/>
</dbReference>
<feature type="domain" description="Histidine kinase" evidence="5">
    <location>
        <begin position="364"/>
        <end position="615"/>
    </location>
</feature>
<dbReference type="Gene3D" id="3.30.565.10">
    <property type="entry name" value="Histidine kinase-like ATPase, C-terminal domain"/>
    <property type="match status" value="1"/>
</dbReference>
<dbReference type="PANTHER" id="PTHR43065">
    <property type="entry name" value="SENSOR HISTIDINE KINASE"/>
    <property type="match status" value="1"/>
</dbReference>
<feature type="transmembrane region" description="Helical" evidence="4">
    <location>
        <begin position="177"/>
        <end position="196"/>
    </location>
</feature>
<dbReference type="SUPFAM" id="SSF55785">
    <property type="entry name" value="PYP-like sensor domain (PAS domain)"/>
    <property type="match status" value="1"/>
</dbReference>
<keyword evidence="4" id="KW-0472">Membrane</keyword>
<dbReference type="InterPro" id="IPR005467">
    <property type="entry name" value="His_kinase_dom"/>
</dbReference>
<evidence type="ECO:0000259" key="5">
    <source>
        <dbReference type="PROSITE" id="PS50109"/>
    </source>
</evidence>
<dbReference type="InterPro" id="IPR003661">
    <property type="entry name" value="HisK_dim/P_dom"/>
</dbReference>
<dbReference type="RefSeq" id="WP_379956008.1">
    <property type="nucleotide sequence ID" value="NZ_JAUYVI010000004.1"/>
</dbReference>
<evidence type="ECO:0000259" key="6">
    <source>
        <dbReference type="PROSITE" id="PS50112"/>
    </source>
</evidence>
<organism evidence="7 8">
    <name type="scientific">Dongia sedimenti</name>
    <dbReference type="NCBI Taxonomy" id="3064282"/>
    <lineage>
        <taxon>Bacteria</taxon>
        <taxon>Pseudomonadati</taxon>
        <taxon>Pseudomonadota</taxon>
        <taxon>Alphaproteobacteria</taxon>
        <taxon>Rhodospirillales</taxon>
        <taxon>Dongiaceae</taxon>
        <taxon>Dongia</taxon>
    </lineage>
</organism>
<dbReference type="InterPro" id="IPR004358">
    <property type="entry name" value="Sig_transdc_His_kin-like_C"/>
</dbReference>
<dbReference type="SMART" id="SM00091">
    <property type="entry name" value="PAS"/>
    <property type="match status" value="1"/>
</dbReference>
<proteinExistence type="predicted"/>
<evidence type="ECO:0000256" key="3">
    <source>
        <dbReference type="ARBA" id="ARBA00022553"/>
    </source>
</evidence>
<dbReference type="EMBL" id="JAUYVI010000004">
    <property type="protein sequence ID" value="MDQ7248528.1"/>
    <property type="molecule type" value="Genomic_DNA"/>
</dbReference>
<gene>
    <name evidence="7" type="ORF">Q8A70_12660</name>
</gene>
<dbReference type="GO" id="GO:0005524">
    <property type="term" value="F:ATP binding"/>
    <property type="evidence" value="ECO:0007669"/>
    <property type="project" value="UniProtKB-KW"/>
</dbReference>
<dbReference type="Gene3D" id="1.10.287.130">
    <property type="match status" value="1"/>
</dbReference>
<keyword evidence="8" id="KW-1185">Reference proteome</keyword>
<dbReference type="Pfam" id="PF02518">
    <property type="entry name" value="HATPase_c"/>
    <property type="match status" value="1"/>
</dbReference>
<dbReference type="SUPFAM" id="SSF47384">
    <property type="entry name" value="Homodimeric domain of signal transducing histidine kinase"/>
    <property type="match status" value="1"/>
</dbReference>
<reference evidence="8" key="1">
    <citation type="submission" date="2023-08" db="EMBL/GenBank/DDBJ databases">
        <title>Rhodospirillaceae gen. nov., a novel taxon isolated from the Yangtze River Yuezi River estuary sludge.</title>
        <authorList>
            <person name="Ruan L."/>
        </authorList>
    </citation>
    <scope>NUCLEOTIDE SEQUENCE [LARGE SCALE GENOMIC DNA]</scope>
    <source>
        <strain evidence="8">R-7</strain>
    </source>
</reference>
<name>A0ABU0YP06_9PROT</name>
<dbReference type="Pfam" id="PF12860">
    <property type="entry name" value="PAS_7"/>
    <property type="match status" value="1"/>
</dbReference>
<dbReference type="PANTHER" id="PTHR43065:SF42">
    <property type="entry name" value="TWO-COMPONENT SENSOR PPRA"/>
    <property type="match status" value="1"/>
</dbReference>
<comment type="catalytic activity">
    <reaction evidence="1">
        <text>ATP + protein L-histidine = ADP + protein N-phospho-L-histidine.</text>
        <dbReference type="EC" id="2.7.13.3"/>
    </reaction>
</comment>
<dbReference type="Pfam" id="PF00512">
    <property type="entry name" value="HisKA"/>
    <property type="match status" value="1"/>
</dbReference>
<dbReference type="PROSITE" id="PS50109">
    <property type="entry name" value="HIS_KIN"/>
    <property type="match status" value="1"/>
</dbReference>
<keyword evidence="3" id="KW-0597">Phosphoprotein</keyword>
<dbReference type="PRINTS" id="PR00344">
    <property type="entry name" value="BCTRLSENSOR"/>
</dbReference>
<dbReference type="InterPro" id="IPR035965">
    <property type="entry name" value="PAS-like_dom_sf"/>
</dbReference>
<accession>A0ABU0YP06</accession>
<feature type="domain" description="PAS" evidence="6">
    <location>
        <begin position="219"/>
        <end position="255"/>
    </location>
</feature>
<dbReference type="Proteomes" id="UP001230156">
    <property type="component" value="Unassembled WGS sequence"/>
</dbReference>
<dbReference type="InterPro" id="IPR000014">
    <property type="entry name" value="PAS"/>
</dbReference>